<dbReference type="GO" id="GO:0003677">
    <property type="term" value="F:DNA binding"/>
    <property type="evidence" value="ECO:0007669"/>
    <property type="project" value="InterPro"/>
</dbReference>
<dbReference type="GO" id="GO:0006384">
    <property type="term" value="P:transcription initiation at RNA polymerase III promoter"/>
    <property type="evidence" value="ECO:0007669"/>
    <property type="project" value="InterPro"/>
</dbReference>
<dbReference type="PANTHER" id="PTHR15180:SF1">
    <property type="entry name" value="GENERAL TRANSCRIPTION FACTOR 3C POLYPEPTIDE 1"/>
    <property type="match status" value="1"/>
</dbReference>
<evidence type="ECO:0000256" key="1">
    <source>
        <dbReference type="SAM" id="Coils"/>
    </source>
</evidence>
<dbReference type="PANTHER" id="PTHR15180">
    <property type="entry name" value="GENERAL TRANSCRIPTION FACTOR 3C POLYPEPTIDE 1"/>
    <property type="match status" value="1"/>
</dbReference>
<feature type="coiled-coil region" evidence="1">
    <location>
        <begin position="882"/>
        <end position="909"/>
    </location>
</feature>
<feature type="compositionally biased region" description="Polar residues" evidence="2">
    <location>
        <begin position="650"/>
        <end position="671"/>
    </location>
</feature>
<organism evidence="3 4">
    <name type="scientific">Zea mays</name>
    <name type="common">Maize</name>
    <dbReference type="NCBI Taxonomy" id="4577"/>
    <lineage>
        <taxon>Eukaryota</taxon>
        <taxon>Viridiplantae</taxon>
        <taxon>Streptophyta</taxon>
        <taxon>Embryophyta</taxon>
        <taxon>Tracheophyta</taxon>
        <taxon>Spermatophyta</taxon>
        <taxon>Magnoliopsida</taxon>
        <taxon>Liliopsida</taxon>
        <taxon>Poales</taxon>
        <taxon>Poaceae</taxon>
        <taxon>PACMAD clade</taxon>
        <taxon>Panicoideae</taxon>
        <taxon>Andropogonodae</taxon>
        <taxon>Andropogoneae</taxon>
        <taxon>Tripsacinae</taxon>
        <taxon>Zea</taxon>
    </lineage>
</organism>
<dbReference type="EnsemblPlants" id="Zm00001eb254760_T001">
    <property type="protein sequence ID" value="Zm00001eb254760_P001"/>
    <property type="gene ID" value="Zm00001eb254760"/>
</dbReference>
<name>A0A804PN26_MAIZE</name>
<feature type="compositionally biased region" description="Polar residues" evidence="2">
    <location>
        <begin position="559"/>
        <end position="573"/>
    </location>
</feature>
<keyword evidence="4" id="KW-1185">Reference proteome</keyword>
<protein>
    <submittedName>
        <fullName evidence="3">Uncharacterized protein</fullName>
    </submittedName>
</protein>
<dbReference type="Gramene" id="Zm00001eb254760_T001">
    <property type="protein sequence ID" value="Zm00001eb254760_P001"/>
    <property type="gene ID" value="Zm00001eb254760"/>
</dbReference>
<evidence type="ECO:0000313" key="3">
    <source>
        <dbReference type="EnsemblPlants" id="Zm00001eb254760_P001"/>
    </source>
</evidence>
<dbReference type="InParanoid" id="A0A804PN26"/>
<dbReference type="AlphaFoldDB" id="A0A804PN26"/>
<reference evidence="3" key="3">
    <citation type="submission" date="2021-05" db="UniProtKB">
        <authorList>
            <consortium name="EnsemblPlants"/>
        </authorList>
    </citation>
    <scope>IDENTIFICATION</scope>
    <source>
        <strain evidence="3">cv. B73</strain>
    </source>
</reference>
<feature type="region of interest" description="Disordered" evidence="2">
    <location>
        <begin position="650"/>
        <end position="705"/>
    </location>
</feature>
<feature type="region of interest" description="Disordered" evidence="2">
    <location>
        <begin position="546"/>
        <end position="589"/>
    </location>
</feature>
<keyword evidence="1" id="KW-0175">Coiled coil</keyword>
<reference evidence="4" key="1">
    <citation type="journal article" date="2009" name="Science">
        <title>The B73 maize genome: complexity, diversity, and dynamics.</title>
        <authorList>
            <person name="Schnable P.S."/>
            <person name="Ware D."/>
            <person name="Fulton R.S."/>
            <person name="Stein J.C."/>
            <person name="Wei F."/>
            <person name="Pasternak S."/>
            <person name="Liang C."/>
            <person name="Zhang J."/>
            <person name="Fulton L."/>
            <person name="Graves T.A."/>
            <person name="Minx P."/>
            <person name="Reily A.D."/>
            <person name="Courtney L."/>
            <person name="Kruchowski S.S."/>
            <person name="Tomlinson C."/>
            <person name="Strong C."/>
            <person name="Delehaunty K."/>
            <person name="Fronick C."/>
            <person name="Courtney B."/>
            <person name="Rock S.M."/>
            <person name="Belter E."/>
            <person name="Du F."/>
            <person name="Kim K."/>
            <person name="Abbott R.M."/>
            <person name="Cotton M."/>
            <person name="Levy A."/>
            <person name="Marchetto P."/>
            <person name="Ochoa K."/>
            <person name="Jackson S.M."/>
            <person name="Gillam B."/>
            <person name="Chen W."/>
            <person name="Yan L."/>
            <person name="Higginbotham J."/>
            <person name="Cardenas M."/>
            <person name="Waligorski J."/>
            <person name="Applebaum E."/>
            <person name="Phelps L."/>
            <person name="Falcone J."/>
            <person name="Kanchi K."/>
            <person name="Thane T."/>
            <person name="Scimone A."/>
            <person name="Thane N."/>
            <person name="Henke J."/>
            <person name="Wang T."/>
            <person name="Ruppert J."/>
            <person name="Shah N."/>
            <person name="Rotter K."/>
            <person name="Hodges J."/>
            <person name="Ingenthron E."/>
            <person name="Cordes M."/>
            <person name="Kohlberg S."/>
            <person name="Sgro J."/>
            <person name="Delgado B."/>
            <person name="Mead K."/>
            <person name="Chinwalla A."/>
            <person name="Leonard S."/>
            <person name="Crouse K."/>
            <person name="Collura K."/>
            <person name="Kudrna D."/>
            <person name="Currie J."/>
            <person name="He R."/>
            <person name="Angelova A."/>
            <person name="Rajasekar S."/>
            <person name="Mueller T."/>
            <person name="Lomeli R."/>
            <person name="Scara G."/>
            <person name="Ko A."/>
            <person name="Delaney K."/>
            <person name="Wissotski M."/>
            <person name="Lopez G."/>
            <person name="Campos D."/>
            <person name="Braidotti M."/>
            <person name="Ashley E."/>
            <person name="Golser W."/>
            <person name="Kim H."/>
            <person name="Lee S."/>
            <person name="Lin J."/>
            <person name="Dujmic Z."/>
            <person name="Kim W."/>
            <person name="Talag J."/>
            <person name="Zuccolo A."/>
            <person name="Fan C."/>
            <person name="Sebastian A."/>
            <person name="Kramer M."/>
            <person name="Spiegel L."/>
            <person name="Nascimento L."/>
            <person name="Zutavern T."/>
            <person name="Miller B."/>
            <person name="Ambroise C."/>
            <person name="Muller S."/>
            <person name="Spooner W."/>
            <person name="Narechania A."/>
            <person name="Ren L."/>
            <person name="Wei S."/>
            <person name="Kumari S."/>
            <person name="Faga B."/>
            <person name="Levy M.J."/>
            <person name="McMahan L."/>
            <person name="Van Buren P."/>
            <person name="Vaughn M.W."/>
            <person name="Ying K."/>
            <person name="Yeh C.-T."/>
            <person name="Emrich S.J."/>
            <person name="Jia Y."/>
            <person name="Kalyanaraman A."/>
            <person name="Hsia A.-P."/>
            <person name="Barbazuk W.B."/>
            <person name="Baucom R.S."/>
            <person name="Brutnell T.P."/>
            <person name="Carpita N.C."/>
            <person name="Chaparro C."/>
            <person name="Chia J.-M."/>
            <person name="Deragon J.-M."/>
            <person name="Estill J.C."/>
            <person name="Fu Y."/>
            <person name="Jeddeloh J.A."/>
            <person name="Han Y."/>
            <person name="Lee H."/>
            <person name="Li P."/>
            <person name="Lisch D.R."/>
            <person name="Liu S."/>
            <person name="Liu Z."/>
            <person name="Nagel D.H."/>
            <person name="McCann M.C."/>
            <person name="SanMiguel P."/>
            <person name="Myers A.M."/>
            <person name="Nettleton D."/>
            <person name="Nguyen J."/>
            <person name="Penning B.W."/>
            <person name="Ponnala L."/>
            <person name="Schneider K.L."/>
            <person name="Schwartz D.C."/>
            <person name="Sharma A."/>
            <person name="Soderlund C."/>
            <person name="Springer N.M."/>
            <person name="Sun Q."/>
            <person name="Wang H."/>
            <person name="Waterman M."/>
            <person name="Westerman R."/>
            <person name="Wolfgruber T.K."/>
            <person name="Yang L."/>
            <person name="Yu Y."/>
            <person name="Zhang L."/>
            <person name="Zhou S."/>
            <person name="Zhu Q."/>
            <person name="Bennetzen J.L."/>
            <person name="Dawe R.K."/>
            <person name="Jiang J."/>
            <person name="Jiang N."/>
            <person name="Presting G.G."/>
            <person name="Wessler S.R."/>
            <person name="Aluru S."/>
            <person name="Martienssen R.A."/>
            <person name="Clifton S.W."/>
            <person name="McCombie W.R."/>
            <person name="Wing R.A."/>
            <person name="Wilson R.K."/>
        </authorList>
    </citation>
    <scope>NUCLEOTIDE SEQUENCE [LARGE SCALE GENOMIC DNA]</scope>
    <source>
        <strain evidence="4">cv. B73</strain>
    </source>
</reference>
<feature type="region of interest" description="Disordered" evidence="2">
    <location>
        <begin position="80"/>
        <end position="122"/>
    </location>
</feature>
<proteinExistence type="predicted"/>
<evidence type="ECO:0000313" key="4">
    <source>
        <dbReference type="Proteomes" id="UP000007305"/>
    </source>
</evidence>
<accession>A0A804PN26</accession>
<sequence length="990" mass="109094">MVVASPVLAYFPSAAPLSEASAFSTVAALSDDALIAAVATFSTYVPTAGAPPMAHSLTEAPPTPITGNLLISPFLPSEGVGEADEPNSSGPLVVDTSGLADNSHKRKADTVKLKSSKAKKPKPLPKIESDFCYRREKGFPAIQIGLNLHRIQTSNFLQEFHGKESSIFTSSWAMSKKNVDLHAERHIMPLFSNCLSSYRHLLSESQLENSYSGWPWDAMTNYAEELSPVSEHQNELFTLSPELFRNAFLVIHQAGGQGVTLRELSQALHPLAMQLVLIIVDTLKRFQLAVKVNAYDGVQIVDSLHSSKYHIATLAECDSCCCTDPPTSQFVDNENTKNLLKEKHTKPINFPGPIKMLGDGHTVTVINVQSKLSPPYMHSKDPGDAESQGEMGYPLHTISDAMGIPISGRLYEEFIPPCSDVHGHLETLYAIYASLCPSELQPGPGLVSLTAWLDHFFDDKADSFGSSLLDGFADPKDPLLQKLRFHVAVQEGDIDQPAKETAVIKYSLLPGDSEHDREDTTPATVSRLGQGKNIGIIQARLQDKASALTSSPELPLPVDSSQSTHTSKGSRANTDLLDDTLSDGGLACPPDDPDFLNDFVFTGALEPFTDLFTDLPNEVREMQASHTQVPTSGDLEQTDMVHVSQPVSSTGLMSSLDQDVPSTQPGSNQASVRKVNTPKRKAYDTDNLAASDPKSKKTSKDKHRDLDLAVESEQLWNEVEQAISLFRAQTSATDVIGEKPNYSEFDTRQPVHISEPTDVPAPRFMQYAHGDLDRFQRRIRERPFNKDIVISEIADTMKWWKEWFNPAPPKIQRLIDGFNALHETLSENPEHSTTSIIDKRKQVRQKIDDIKASQASVATACSSMISITKSLEAQINLHELSRQQHVSRAEELQAQIKKLSSQLKETEDGLLLETLIKEETATLLTRHNERLAKIVSFQSELEASSVKSQSQLQDAEKTIASFTDQDEEGLTNYVHSLLDFFASCTFRPYA</sequence>
<evidence type="ECO:0000256" key="2">
    <source>
        <dbReference type="SAM" id="MobiDB-lite"/>
    </source>
</evidence>
<reference evidence="3" key="2">
    <citation type="submission" date="2019-07" db="EMBL/GenBank/DDBJ databases">
        <authorList>
            <person name="Seetharam A."/>
            <person name="Woodhouse M."/>
            <person name="Cannon E."/>
        </authorList>
    </citation>
    <scope>NUCLEOTIDE SEQUENCE [LARGE SCALE GENOMIC DNA]</scope>
    <source>
        <strain evidence="3">cv. B73</strain>
    </source>
</reference>
<dbReference type="GO" id="GO:0000127">
    <property type="term" value="C:transcription factor TFIIIC complex"/>
    <property type="evidence" value="ECO:0007669"/>
    <property type="project" value="InterPro"/>
</dbReference>
<dbReference type="InterPro" id="IPR044210">
    <property type="entry name" value="Tfc3-like"/>
</dbReference>
<dbReference type="Proteomes" id="UP000007305">
    <property type="component" value="Chromosome 5"/>
</dbReference>